<evidence type="ECO:0000256" key="5">
    <source>
        <dbReference type="ARBA" id="ARBA00023136"/>
    </source>
</evidence>
<sequence length="340" mass="36682">MNLLKNKAVQYTILAFVVALIPLLLDINRSTLTLWNMVIIYAIIAIGFNILLGYAGQISLGHAAFMGLGAYIAANLTGNLELPFLLSLVLSGLIPMVIGLILGLVALRLEGHYLAIATLGFGVAIQQVFKEWTAFTNGFSGVRADNPVIFGLEISEREHYFILGMIILLLLVLFAHYLLKSKTGRALLAMRDSEHAAQAMGVSLFKYKLIAFAASAFYAGIAGGLFMHLIRFTEPNAWGITLSLNLLAMVVIGGLATIGGSIIGAGFIVMVPEFIKDIEFLASIKSFATIFTGFAMIFVIMFFPHGIARIGTQIKIALLNRRNSRVDKGKGGAPNGRSKG</sequence>
<feature type="transmembrane region" description="Helical" evidence="6">
    <location>
        <begin position="84"/>
        <end position="106"/>
    </location>
</feature>
<evidence type="ECO:0000256" key="2">
    <source>
        <dbReference type="ARBA" id="ARBA00022475"/>
    </source>
</evidence>
<evidence type="ECO:0000313" key="8">
    <source>
        <dbReference type="Proteomes" id="UP000618460"/>
    </source>
</evidence>
<feature type="transmembrane region" description="Helical" evidence="6">
    <location>
        <begin position="242"/>
        <end position="268"/>
    </location>
</feature>
<dbReference type="AlphaFoldDB" id="A0A917TY30"/>
<comment type="subcellular location">
    <subcellularLocation>
        <location evidence="1">Cell membrane</location>
        <topology evidence="1">Multi-pass membrane protein</topology>
    </subcellularLocation>
</comment>
<feature type="transmembrane region" description="Helical" evidence="6">
    <location>
        <begin position="209"/>
        <end position="230"/>
    </location>
</feature>
<keyword evidence="8" id="KW-1185">Reference proteome</keyword>
<evidence type="ECO:0000256" key="6">
    <source>
        <dbReference type="SAM" id="Phobius"/>
    </source>
</evidence>
<evidence type="ECO:0000256" key="1">
    <source>
        <dbReference type="ARBA" id="ARBA00004651"/>
    </source>
</evidence>
<dbReference type="OrthoDB" id="9789927at2"/>
<accession>A0A917TY30</accession>
<dbReference type="CDD" id="cd06581">
    <property type="entry name" value="TM_PBP1_LivM_like"/>
    <property type="match status" value="1"/>
</dbReference>
<dbReference type="EMBL" id="BMLG01000028">
    <property type="protein sequence ID" value="GGM42106.1"/>
    <property type="molecule type" value="Genomic_DNA"/>
</dbReference>
<comment type="caution">
    <text evidence="7">The sequence shown here is derived from an EMBL/GenBank/DDBJ whole genome shotgun (WGS) entry which is preliminary data.</text>
</comment>
<reference evidence="7" key="1">
    <citation type="journal article" date="2014" name="Int. J. Syst. Evol. Microbiol.">
        <title>Complete genome sequence of Corynebacterium casei LMG S-19264T (=DSM 44701T), isolated from a smear-ripened cheese.</title>
        <authorList>
            <consortium name="US DOE Joint Genome Institute (JGI-PGF)"/>
            <person name="Walter F."/>
            <person name="Albersmeier A."/>
            <person name="Kalinowski J."/>
            <person name="Ruckert C."/>
        </authorList>
    </citation>
    <scope>NUCLEOTIDE SEQUENCE</scope>
    <source>
        <strain evidence="7">CGMCC 1.6333</strain>
    </source>
</reference>
<organism evidence="7 8">
    <name type="scientific">Paraliobacillus quinghaiensis</name>
    <dbReference type="NCBI Taxonomy" id="470815"/>
    <lineage>
        <taxon>Bacteria</taxon>
        <taxon>Bacillati</taxon>
        <taxon>Bacillota</taxon>
        <taxon>Bacilli</taxon>
        <taxon>Bacillales</taxon>
        <taxon>Bacillaceae</taxon>
        <taxon>Paraliobacillus</taxon>
    </lineage>
</organism>
<evidence type="ECO:0000256" key="3">
    <source>
        <dbReference type="ARBA" id="ARBA00022692"/>
    </source>
</evidence>
<feature type="transmembrane region" description="Helical" evidence="6">
    <location>
        <begin position="33"/>
        <end position="52"/>
    </location>
</feature>
<keyword evidence="4 6" id="KW-1133">Transmembrane helix</keyword>
<dbReference type="GO" id="GO:0015658">
    <property type="term" value="F:branched-chain amino acid transmembrane transporter activity"/>
    <property type="evidence" value="ECO:0007669"/>
    <property type="project" value="InterPro"/>
</dbReference>
<dbReference type="PANTHER" id="PTHR30482">
    <property type="entry name" value="HIGH-AFFINITY BRANCHED-CHAIN AMINO ACID TRANSPORT SYSTEM PERMEASE"/>
    <property type="match status" value="1"/>
</dbReference>
<feature type="transmembrane region" description="Helical" evidence="6">
    <location>
        <begin position="9"/>
        <end position="27"/>
    </location>
</feature>
<gene>
    <name evidence="7" type="ORF">GCM10011351_30230</name>
</gene>
<dbReference type="Pfam" id="PF02653">
    <property type="entry name" value="BPD_transp_2"/>
    <property type="match status" value="1"/>
</dbReference>
<name>A0A917TY30_9BACI</name>
<dbReference type="InterPro" id="IPR001851">
    <property type="entry name" value="ABC_transp_permease"/>
</dbReference>
<keyword evidence="5 6" id="KW-0472">Membrane</keyword>
<feature type="transmembrane region" description="Helical" evidence="6">
    <location>
        <begin position="160"/>
        <end position="179"/>
    </location>
</feature>
<protein>
    <submittedName>
        <fullName evidence="7">Branched-chain amino acid ABC transporter permease</fullName>
    </submittedName>
</protein>
<dbReference type="GO" id="GO:0005886">
    <property type="term" value="C:plasma membrane"/>
    <property type="evidence" value="ECO:0007669"/>
    <property type="project" value="UniProtKB-SubCell"/>
</dbReference>
<feature type="transmembrane region" description="Helical" evidence="6">
    <location>
        <begin position="280"/>
        <end position="303"/>
    </location>
</feature>
<dbReference type="PANTHER" id="PTHR30482:SF10">
    <property type="entry name" value="HIGH-AFFINITY BRANCHED-CHAIN AMINO ACID TRANSPORT PROTEIN BRAE"/>
    <property type="match status" value="1"/>
</dbReference>
<dbReference type="RefSeq" id="WP_117157057.1">
    <property type="nucleotide sequence ID" value="NZ_BMLG01000028.1"/>
</dbReference>
<feature type="transmembrane region" description="Helical" evidence="6">
    <location>
        <begin position="113"/>
        <end position="129"/>
    </location>
</feature>
<keyword evidence="2" id="KW-1003">Cell membrane</keyword>
<proteinExistence type="predicted"/>
<evidence type="ECO:0000313" key="7">
    <source>
        <dbReference type="EMBL" id="GGM42106.1"/>
    </source>
</evidence>
<reference evidence="7" key="2">
    <citation type="submission" date="2020-09" db="EMBL/GenBank/DDBJ databases">
        <authorList>
            <person name="Sun Q."/>
            <person name="Zhou Y."/>
        </authorList>
    </citation>
    <scope>NUCLEOTIDE SEQUENCE</scope>
    <source>
        <strain evidence="7">CGMCC 1.6333</strain>
    </source>
</reference>
<dbReference type="Proteomes" id="UP000618460">
    <property type="component" value="Unassembled WGS sequence"/>
</dbReference>
<evidence type="ECO:0000256" key="4">
    <source>
        <dbReference type="ARBA" id="ARBA00022989"/>
    </source>
</evidence>
<keyword evidence="3 6" id="KW-0812">Transmembrane</keyword>
<dbReference type="InterPro" id="IPR043428">
    <property type="entry name" value="LivM-like"/>
</dbReference>